<comment type="caution">
    <text evidence="2">The sequence shown here is derived from an EMBL/GenBank/DDBJ whole genome shotgun (WGS) entry which is preliminary data.</text>
</comment>
<keyword evidence="1" id="KW-0812">Transmembrane</keyword>
<accession>A0A9P7GL92</accession>
<dbReference type="Pfam" id="PF20398">
    <property type="entry name" value="DUF6691"/>
    <property type="match status" value="1"/>
</dbReference>
<dbReference type="Proteomes" id="UP000717328">
    <property type="component" value="Unassembled WGS sequence"/>
</dbReference>
<sequence length="158" mass="17064">MGSMDWSLGPNGKLLLSTQVLAAIILYLWVIASGQAWSSKDLSSQKPQTKRRLLVFLATGFDFALALRLSNLSEPTRVLSFVTLDYISFDPSLLFLAAGVLPTSTLLYQFCRGSEKPVFGAAWSIPQGGKIDFKLLSGAAIFGIGWGLAGICRAFIIS</sequence>
<dbReference type="EMBL" id="JABCKI010001163">
    <property type="protein sequence ID" value="KAG5649330.1"/>
    <property type="molecule type" value="Genomic_DNA"/>
</dbReference>
<feature type="transmembrane region" description="Helical" evidence="1">
    <location>
        <begin position="92"/>
        <end position="110"/>
    </location>
</feature>
<keyword evidence="3" id="KW-1185">Reference proteome</keyword>
<dbReference type="InterPro" id="IPR046513">
    <property type="entry name" value="DUF6691"/>
</dbReference>
<protein>
    <submittedName>
        <fullName evidence="2">Uncharacterized protein</fullName>
    </submittedName>
</protein>
<proteinExistence type="predicted"/>
<keyword evidence="1" id="KW-0472">Membrane</keyword>
<reference evidence="2" key="2">
    <citation type="submission" date="2021-10" db="EMBL/GenBank/DDBJ databases">
        <title>Phylogenomics reveals ancestral predisposition of the termite-cultivated fungus Termitomyces towards a domesticated lifestyle.</title>
        <authorList>
            <person name="Auxier B."/>
            <person name="Grum-Grzhimaylo A."/>
            <person name="Cardenas M.E."/>
            <person name="Lodge J.D."/>
            <person name="Laessoe T."/>
            <person name="Pedersen O."/>
            <person name="Smith M.E."/>
            <person name="Kuyper T.W."/>
            <person name="Franco-Molano E.A."/>
            <person name="Baroni T.J."/>
            <person name="Aanen D.K."/>
        </authorList>
    </citation>
    <scope>NUCLEOTIDE SEQUENCE</scope>
    <source>
        <strain evidence="2">D49</strain>
    </source>
</reference>
<keyword evidence="1" id="KW-1133">Transmembrane helix</keyword>
<name>A0A9P7GL92_9AGAR</name>
<dbReference type="OrthoDB" id="10254418at2759"/>
<evidence type="ECO:0000313" key="2">
    <source>
        <dbReference type="EMBL" id="KAG5649330.1"/>
    </source>
</evidence>
<evidence type="ECO:0000256" key="1">
    <source>
        <dbReference type="SAM" id="Phobius"/>
    </source>
</evidence>
<reference evidence="2" key="1">
    <citation type="submission" date="2021-02" db="EMBL/GenBank/DDBJ databases">
        <authorList>
            <person name="Nieuwenhuis M."/>
            <person name="Van De Peppel L.J.J."/>
        </authorList>
    </citation>
    <scope>NUCLEOTIDE SEQUENCE</scope>
    <source>
        <strain evidence="2">D49</strain>
    </source>
</reference>
<gene>
    <name evidence="2" type="ORF">H0H81_004583</name>
</gene>
<dbReference type="AlphaFoldDB" id="A0A9P7GL92"/>
<feature type="transmembrane region" description="Helical" evidence="1">
    <location>
        <begin position="14"/>
        <end position="32"/>
    </location>
</feature>
<feature type="transmembrane region" description="Helical" evidence="1">
    <location>
        <begin position="131"/>
        <end position="156"/>
    </location>
</feature>
<feature type="transmembrane region" description="Helical" evidence="1">
    <location>
        <begin position="53"/>
        <end position="72"/>
    </location>
</feature>
<evidence type="ECO:0000313" key="3">
    <source>
        <dbReference type="Proteomes" id="UP000717328"/>
    </source>
</evidence>
<organism evidence="2 3">
    <name type="scientific">Sphagnurus paluster</name>
    <dbReference type="NCBI Taxonomy" id="117069"/>
    <lineage>
        <taxon>Eukaryota</taxon>
        <taxon>Fungi</taxon>
        <taxon>Dikarya</taxon>
        <taxon>Basidiomycota</taxon>
        <taxon>Agaricomycotina</taxon>
        <taxon>Agaricomycetes</taxon>
        <taxon>Agaricomycetidae</taxon>
        <taxon>Agaricales</taxon>
        <taxon>Tricholomatineae</taxon>
        <taxon>Lyophyllaceae</taxon>
        <taxon>Sphagnurus</taxon>
    </lineage>
</organism>